<evidence type="ECO:0000313" key="1">
    <source>
        <dbReference type="EMBL" id="BBC78052.1"/>
    </source>
</evidence>
<accession>A0A2Z5ZCE0</accession>
<sequence>MYRWWITLVDGSYGYLWADNQPLTGDLVTITVTKADGSRVKVTGQVSRVD</sequence>
<keyword evidence="2" id="KW-1185">Reference proteome</keyword>
<dbReference type="Proteomes" id="UP000250157">
    <property type="component" value="Segment"/>
</dbReference>
<evidence type="ECO:0000313" key="2">
    <source>
        <dbReference type="Proteomes" id="UP000250157"/>
    </source>
</evidence>
<dbReference type="EMBL" id="LC371242">
    <property type="protein sequence ID" value="BBC78052.1"/>
    <property type="molecule type" value="Genomic_DNA"/>
</dbReference>
<reference evidence="1 2" key="1">
    <citation type="submission" date="2018-02" db="EMBL/GenBank/DDBJ databases">
        <title>Full genome sequencing of a novel polyvalent bacteriophage as one of T4-Family member.</title>
        <authorList>
            <person name="Kawasaki T."/>
            <person name="Saad A.M."/>
            <person name="Yamada T."/>
        </authorList>
    </citation>
    <scope>NUCLEOTIDE SEQUENCE [LARGE SCALE GENOMIC DNA]</scope>
    <source>
        <strain evidence="1 2">EcS1</strain>
    </source>
</reference>
<dbReference type="RefSeq" id="YP_010090699.1">
    <property type="nucleotide sequence ID" value="NC_055721.1"/>
</dbReference>
<name>A0A2Z5ZCE0_9CAUD</name>
<protein>
    <submittedName>
        <fullName evidence="1">Uncharacterized protein</fullName>
    </submittedName>
</protein>
<dbReference type="GeneID" id="65108191"/>
<organism evidence="1 2">
    <name type="scientific">Escherichia phage EcS1</name>
    <dbReference type="NCBI Taxonomy" id="2083276"/>
    <lineage>
        <taxon>Viruses</taxon>
        <taxon>Duplodnaviria</taxon>
        <taxon>Heunggongvirae</taxon>
        <taxon>Uroviricota</taxon>
        <taxon>Caudoviricetes</taxon>
        <taxon>Pantevenvirales</taxon>
        <taxon>Straboviridae</taxon>
        <taxon>Tevenvirinae</taxon>
        <taxon>Kagamiyamavirus</taxon>
        <taxon>Kagamiyamavirus ecs1</taxon>
    </lineage>
</organism>
<proteinExistence type="predicted"/>
<dbReference type="KEGG" id="vg:65108191"/>